<evidence type="ECO:0000259" key="5">
    <source>
        <dbReference type="PROSITE" id="PS51918"/>
    </source>
</evidence>
<dbReference type="InterPro" id="IPR007197">
    <property type="entry name" value="rSAM"/>
</dbReference>
<dbReference type="SFLD" id="SFLDS00029">
    <property type="entry name" value="Radical_SAM"/>
    <property type="match status" value="1"/>
</dbReference>
<proteinExistence type="predicted"/>
<dbReference type="InterPro" id="IPR058240">
    <property type="entry name" value="rSAM_sf"/>
</dbReference>
<evidence type="ECO:0000313" key="7">
    <source>
        <dbReference type="Proteomes" id="UP000243820"/>
    </source>
</evidence>
<dbReference type="PANTHER" id="PTHR43524">
    <property type="entry name" value="RADICAL SAM SUPERFAMILY PROTEIN"/>
    <property type="match status" value="1"/>
</dbReference>
<organism evidence="6 7">
    <name type="scientific">Methanocorpusculum parvum</name>
    <dbReference type="NCBI Taxonomy" id="2193"/>
    <lineage>
        <taxon>Archaea</taxon>
        <taxon>Methanobacteriati</taxon>
        <taxon>Methanobacteriota</taxon>
        <taxon>Stenosarchaea group</taxon>
        <taxon>Methanomicrobia</taxon>
        <taxon>Methanomicrobiales</taxon>
        <taxon>Methanocorpusculaceae</taxon>
        <taxon>Methanocorpusculum</taxon>
    </lineage>
</organism>
<comment type="caution">
    <text evidence="6">The sequence shown here is derived from an EMBL/GenBank/DDBJ whole genome shotgun (WGS) entry which is preliminary data.</text>
</comment>
<gene>
    <name evidence="6" type="ORF">ASJ83_00165</name>
</gene>
<dbReference type="InterPro" id="IPR023885">
    <property type="entry name" value="4Fe4S-binding_SPASM_dom"/>
</dbReference>
<evidence type="ECO:0000256" key="3">
    <source>
        <dbReference type="ARBA" id="ARBA00023004"/>
    </source>
</evidence>
<dbReference type="RefSeq" id="WP_095642441.1">
    <property type="nucleotide sequence ID" value="NZ_LMVO01000043.1"/>
</dbReference>
<evidence type="ECO:0000256" key="2">
    <source>
        <dbReference type="ARBA" id="ARBA00022723"/>
    </source>
</evidence>
<feature type="domain" description="Radical SAM core" evidence="5">
    <location>
        <begin position="108"/>
        <end position="316"/>
    </location>
</feature>
<accession>A0AAX0Q6C1</accession>
<dbReference type="GO" id="GO:0003824">
    <property type="term" value="F:catalytic activity"/>
    <property type="evidence" value="ECO:0007669"/>
    <property type="project" value="InterPro"/>
</dbReference>
<protein>
    <submittedName>
        <fullName evidence="6">Radical SAM protein</fullName>
    </submittedName>
</protein>
<name>A0AAX0Q6C1_9EURY</name>
<evidence type="ECO:0000313" key="6">
    <source>
        <dbReference type="EMBL" id="PAV08779.1"/>
    </source>
</evidence>
<dbReference type="EMBL" id="LMVO01000043">
    <property type="protein sequence ID" value="PAV08779.1"/>
    <property type="molecule type" value="Genomic_DNA"/>
</dbReference>
<keyword evidence="3" id="KW-0408">Iron</keyword>
<dbReference type="Pfam" id="PF13186">
    <property type="entry name" value="SPASM"/>
    <property type="match status" value="1"/>
</dbReference>
<dbReference type="PANTHER" id="PTHR43524:SF1">
    <property type="entry name" value="RADICAL SAM SUPERFAMILY PROTEIN"/>
    <property type="match status" value="1"/>
</dbReference>
<dbReference type="CDD" id="cd01335">
    <property type="entry name" value="Radical_SAM"/>
    <property type="match status" value="1"/>
</dbReference>
<dbReference type="GO" id="GO:0046872">
    <property type="term" value="F:metal ion binding"/>
    <property type="evidence" value="ECO:0007669"/>
    <property type="project" value="UniProtKB-KW"/>
</dbReference>
<sequence length="471" mass="53011">MTHSTLKEKLQALGIKQVLGYLDSDPEKNIPKLLKWVEFLDKNNTLEGPLPTVKRVLSDKDGVWYKFITDLYTDIDPFVRKKIFENFIVNAVVLGRDKKIKLREEEGCNIPWAILMDPTSACNLKCIGCWAAEYGNRMNLTLEEWDSIIEQGKALGTYFFLYSGGEPLVRKKDIIRMCEKHSDCVFLSFTNGTLIDEAFADEMLRVGNFVPAISIEGDEAATDARRGAGVYAKVIKAMEILKQKKLPFGISCCYTSANTDIIGSDAYIDDMIARGAKFAWFFTYMPVGVDAVPELLATPEQREQMYRQVRHIRATRPIFAMDFWNDGEYVNGCIAGGRFYLHINANGDIEPCAFIHYSDANIRTHTLLEAYKSPLFMQYRANQPFNPNHLRPCPLLDNPERLTAMVDAAKAKSTDMVNPEDVHDLMKKTVPAAEKWAPVAAELWVENRAEKAAKAACPGGCGCGCKNPDRK</sequence>
<dbReference type="SFLD" id="SFLDG01067">
    <property type="entry name" value="SPASM/twitch_domain_containing"/>
    <property type="match status" value="1"/>
</dbReference>
<dbReference type="Proteomes" id="UP000243820">
    <property type="component" value="Unassembled WGS sequence"/>
</dbReference>
<keyword evidence="1" id="KW-0949">S-adenosyl-L-methionine</keyword>
<reference evidence="6 7" key="1">
    <citation type="journal article" date="2017" name="BMC Genomics">
        <title>Genomic analysis of methanogenic archaea reveals a shift towards energy conservation.</title>
        <authorList>
            <person name="Gilmore S.P."/>
            <person name="Henske J.K."/>
            <person name="Sexton J.A."/>
            <person name="Solomon K.V."/>
            <person name="Seppala S."/>
            <person name="Yoo J.I."/>
            <person name="Huyett L.M."/>
            <person name="Pressman A."/>
            <person name="Cogan J.Z."/>
            <person name="Kivenson V."/>
            <person name="Peng X."/>
            <person name="Tan Y."/>
            <person name="Valentine D.L."/>
            <person name="O'Malley M.A."/>
        </authorList>
    </citation>
    <scope>NUCLEOTIDE SEQUENCE [LARGE SCALE GENOMIC DNA]</scope>
    <source>
        <strain evidence="6 7">XII</strain>
    </source>
</reference>
<dbReference type="GO" id="GO:0051536">
    <property type="term" value="F:iron-sulfur cluster binding"/>
    <property type="evidence" value="ECO:0007669"/>
    <property type="project" value="UniProtKB-KW"/>
</dbReference>
<dbReference type="CDD" id="cd21128">
    <property type="entry name" value="SPASM_rSAM"/>
    <property type="match status" value="1"/>
</dbReference>
<evidence type="ECO:0000256" key="4">
    <source>
        <dbReference type="ARBA" id="ARBA00023014"/>
    </source>
</evidence>
<keyword evidence="4" id="KW-0411">Iron-sulfur</keyword>
<dbReference type="PROSITE" id="PS51918">
    <property type="entry name" value="RADICAL_SAM"/>
    <property type="match status" value="1"/>
</dbReference>
<dbReference type="InterPro" id="IPR013785">
    <property type="entry name" value="Aldolase_TIM"/>
</dbReference>
<dbReference type="Gene3D" id="3.20.20.70">
    <property type="entry name" value="Aldolase class I"/>
    <property type="match status" value="1"/>
</dbReference>
<dbReference type="SUPFAM" id="SSF102114">
    <property type="entry name" value="Radical SAM enzymes"/>
    <property type="match status" value="1"/>
</dbReference>
<dbReference type="Pfam" id="PF04055">
    <property type="entry name" value="Radical_SAM"/>
    <property type="match status" value="1"/>
</dbReference>
<dbReference type="AlphaFoldDB" id="A0AAX0Q6C1"/>
<keyword evidence="2" id="KW-0479">Metal-binding</keyword>
<keyword evidence="7" id="KW-1185">Reference proteome</keyword>
<evidence type="ECO:0000256" key="1">
    <source>
        <dbReference type="ARBA" id="ARBA00022691"/>
    </source>
</evidence>